<dbReference type="InterPro" id="IPR023631">
    <property type="entry name" value="Amidase_dom"/>
</dbReference>
<accession>A0A0D2H805</accession>
<name>A0A0D2H805_9EURO</name>
<gene>
    <name evidence="4" type="ORF">Z518_04504</name>
</gene>
<dbReference type="HOGENOM" id="CLU_025343_0_0_1"/>
<dbReference type="EMBL" id="KN847477">
    <property type="protein sequence ID" value="KIX06528.1"/>
    <property type="molecule type" value="Genomic_DNA"/>
</dbReference>
<evidence type="ECO:0000313" key="4">
    <source>
        <dbReference type="EMBL" id="KIX06528.1"/>
    </source>
</evidence>
<dbReference type="GeneID" id="25292575"/>
<evidence type="ECO:0000256" key="1">
    <source>
        <dbReference type="ARBA" id="ARBA00006336"/>
    </source>
</evidence>
<dbReference type="Gene3D" id="3.90.1300.10">
    <property type="entry name" value="Amidase signature (AS) domain"/>
    <property type="match status" value="1"/>
</dbReference>
<dbReference type="GO" id="GO:0016787">
    <property type="term" value="F:hydrolase activity"/>
    <property type="evidence" value="ECO:0007669"/>
    <property type="project" value="UniProtKB-KW"/>
</dbReference>
<dbReference type="Pfam" id="PF01425">
    <property type="entry name" value="Amidase"/>
    <property type="match status" value="1"/>
</dbReference>
<sequence>MGEANDKPGFLTIEAKPYPFTFPLKHTALLVIDMQRDFICSGGFGEIQGGNLEAVQASIGPTKSLLEACRHAGLPIFHTREGQVPSLADCPSSKLIRQAAAPGNTQHRKVIGDKGEMGRLLVRGEYGHDIVDELQPLASEVVIDKPGKGSFWNTPILHKLKARGITHLLVSGVTTECCFSTSIREANDRGFECCGITQSTAGYNPAFKTASLDMISWSQGLFGFVADLQPVLDALSPWQKKSNGVSTPPQTPPTWDGKLGIPDLQRAYRKGLSPMEVVNAVFDRIEKYDDVDPAVWIKRESRDAVLESARHLLELYPNRSALPPLFGVPFTVKDSIDVQGIETTTACPPLAFVATKSAACYQKVISQGALYLGKVNLDQLATGLSGCRSPYGVPHSVFSKDHISGGSSSGSCVSVGAGLATFSIATDTAGSGRVPAGFNGVVGFKPTRGLVSFEGVTPACLSLDCIAFTAKTVEDARTLWQVCEEYDENDRYARDTFPAERHVNALGTQHEAFRMGIPPPELLEVCSPTFRKLFNEAIKRLQSMGGILVPIDWTPFQKAGDLLYEGTFVSERLASLPDDFLERNRVHLHPVTLELFEKVVARQSTAVQLFRDLQTKALCTRQATSQFASADKLGMDVLVVPTVPEHPTIEAMLADPIRLNAKMGTFTHFANVLDMCGVACPAAEYLSGEAGPRLPFSITFLGCRCLDSEVLEIASRFLEGMPREV</sequence>
<dbReference type="PANTHER" id="PTHR11895">
    <property type="entry name" value="TRANSAMIDASE"/>
    <property type="match status" value="1"/>
</dbReference>
<dbReference type="CDD" id="cd00431">
    <property type="entry name" value="cysteine_hydrolases"/>
    <property type="match status" value="1"/>
</dbReference>
<evidence type="ECO:0000259" key="3">
    <source>
        <dbReference type="Pfam" id="PF01425"/>
    </source>
</evidence>
<dbReference type="AlphaFoldDB" id="A0A0D2H805"/>
<reference evidence="4 5" key="1">
    <citation type="submission" date="2015-01" db="EMBL/GenBank/DDBJ databases">
        <title>The Genome Sequence of Rhinocladiella mackenzie CBS 650.93.</title>
        <authorList>
            <consortium name="The Broad Institute Genomics Platform"/>
            <person name="Cuomo C."/>
            <person name="de Hoog S."/>
            <person name="Gorbushina A."/>
            <person name="Stielow B."/>
            <person name="Teixiera M."/>
            <person name="Abouelleil A."/>
            <person name="Chapman S.B."/>
            <person name="Priest M."/>
            <person name="Young S.K."/>
            <person name="Wortman J."/>
            <person name="Nusbaum C."/>
            <person name="Birren B."/>
        </authorList>
    </citation>
    <scope>NUCLEOTIDE SEQUENCE [LARGE SCALE GENOMIC DNA]</scope>
    <source>
        <strain evidence="4 5">CBS 650.93</strain>
    </source>
</reference>
<comment type="similarity">
    <text evidence="1">Belongs to the isochorismatase family.</text>
</comment>
<dbReference type="InterPro" id="IPR000120">
    <property type="entry name" value="Amidase"/>
</dbReference>
<dbReference type="PANTHER" id="PTHR11895:SF169">
    <property type="entry name" value="GLUTAMYL-TRNA(GLN) AMIDOTRANSFERASE"/>
    <property type="match status" value="1"/>
</dbReference>
<feature type="domain" description="Isochorismatase-like" evidence="2">
    <location>
        <begin position="27"/>
        <end position="217"/>
    </location>
</feature>
<protein>
    <submittedName>
        <fullName evidence="4">Allophanate hydrolase</fullName>
    </submittedName>
</protein>
<dbReference type="InterPro" id="IPR036380">
    <property type="entry name" value="Isochorismatase-like_sf"/>
</dbReference>
<feature type="domain" description="Amidase" evidence="3">
    <location>
        <begin position="276"/>
        <end position="711"/>
    </location>
</feature>
<dbReference type="InterPro" id="IPR000868">
    <property type="entry name" value="Isochorismatase-like_dom"/>
</dbReference>
<dbReference type="InterPro" id="IPR036928">
    <property type="entry name" value="AS_sf"/>
</dbReference>
<evidence type="ECO:0000313" key="5">
    <source>
        <dbReference type="Proteomes" id="UP000053617"/>
    </source>
</evidence>
<dbReference type="VEuPathDB" id="FungiDB:Z518_04504"/>
<dbReference type="SUPFAM" id="SSF52499">
    <property type="entry name" value="Isochorismatase-like hydrolases"/>
    <property type="match status" value="1"/>
</dbReference>
<evidence type="ECO:0000259" key="2">
    <source>
        <dbReference type="Pfam" id="PF00857"/>
    </source>
</evidence>
<dbReference type="RefSeq" id="XP_013273664.1">
    <property type="nucleotide sequence ID" value="XM_013418210.1"/>
</dbReference>
<keyword evidence="5" id="KW-1185">Reference proteome</keyword>
<organism evidence="4 5">
    <name type="scientific">Rhinocladiella mackenziei CBS 650.93</name>
    <dbReference type="NCBI Taxonomy" id="1442369"/>
    <lineage>
        <taxon>Eukaryota</taxon>
        <taxon>Fungi</taxon>
        <taxon>Dikarya</taxon>
        <taxon>Ascomycota</taxon>
        <taxon>Pezizomycotina</taxon>
        <taxon>Eurotiomycetes</taxon>
        <taxon>Chaetothyriomycetidae</taxon>
        <taxon>Chaetothyriales</taxon>
        <taxon>Herpotrichiellaceae</taxon>
        <taxon>Rhinocladiella</taxon>
    </lineage>
</organism>
<dbReference type="Pfam" id="PF00857">
    <property type="entry name" value="Isochorismatase"/>
    <property type="match status" value="1"/>
</dbReference>
<dbReference type="Gene3D" id="1.20.58.1700">
    <property type="match status" value="1"/>
</dbReference>
<dbReference type="Gene3D" id="3.40.50.850">
    <property type="entry name" value="Isochorismatase-like"/>
    <property type="match status" value="1"/>
</dbReference>
<dbReference type="OrthoDB" id="167809at2759"/>
<keyword evidence="4" id="KW-0378">Hydrolase</keyword>
<dbReference type="STRING" id="1442369.A0A0D2H805"/>
<dbReference type="SUPFAM" id="SSF75304">
    <property type="entry name" value="Amidase signature (AS) enzymes"/>
    <property type="match status" value="1"/>
</dbReference>
<proteinExistence type="inferred from homology"/>
<dbReference type="Proteomes" id="UP000053617">
    <property type="component" value="Unassembled WGS sequence"/>
</dbReference>